<gene>
    <name evidence="1" type="ORF">HPB50_003073</name>
</gene>
<comment type="caution">
    <text evidence="1">The sequence shown here is derived from an EMBL/GenBank/DDBJ whole genome shotgun (WGS) entry which is preliminary data.</text>
</comment>
<evidence type="ECO:0000313" key="1">
    <source>
        <dbReference type="EMBL" id="KAH6937644.1"/>
    </source>
</evidence>
<name>A0ACB7SYB8_HYAAI</name>
<proteinExistence type="predicted"/>
<keyword evidence="2" id="KW-1185">Reference proteome</keyword>
<organism evidence="1 2">
    <name type="scientific">Hyalomma asiaticum</name>
    <name type="common">Tick</name>
    <dbReference type="NCBI Taxonomy" id="266040"/>
    <lineage>
        <taxon>Eukaryota</taxon>
        <taxon>Metazoa</taxon>
        <taxon>Ecdysozoa</taxon>
        <taxon>Arthropoda</taxon>
        <taxon>Chelicerata</taxon>
        <taxon>Arachnida</taxon>
        <taxon>Acari</taxon>
        <taxon>Parasitiformes</taxon>
        <taxon>Ixodida</taxon>
        <taxon>Ixodoidea</taxon>
        <taxon>Ixodidae</taxon>
        <taxon>Hyalomminae</taxon>
        <taxon>Hyalomma</taxon>
    </lineage>
</organism>
<protein>
    <submittedName>
        <fullName evidence="1">Uncharacterized protein</fullName>
    </submittedName>
</protein>
<reference evidence="1" key="1">
    <citation type="submission" date="2020-05" db="EMBL/GenBank/DDBJ databases">
        <title>Large-scale comparative analyses of tick genomes elucidate their genetic diversity and vector capacities.</title>
        <authorList>
            <person name="Jia N."/>
            <person name="Wang J."/>
            <person name="Shi W."/>
            <person name="Du L."/>
            <person name="Sun Y."/>
            <person name="Zhan W."/>
            <person name="Jiang J."/>
            <person name="Wang Q."/>
            <person name="Zhang B."/>
            <person name="Ji P."/>
            <person name="Sakyi L.B."/>
            <person name="Cui X."/>
            <person name="Yuan T."/>
            <person name="Jiang B."/>
            <person name="Yang W."/>
            <person name="Lam T.T.-Y."/>
            <person name="Chang Q."/>
            <person name="Ding S."/>
            <person name="Wang X."/>
            <person name="Zhu J."/>
            <person name="Ruan X."/>
            <person name="Zhao L."/>
            <person name="Wei J."/>
            <person name="Que T."/>
            <person name="Du C."/>
            <person name="Cheng J."/>
            <person name="Dai P."/>
            <person name="Han X."/>
            <person name="Huang E."/>
            <person name="Gao Y."/>
            <person name="Liu J."/>
            <person name="Shao H."/>
            <person name="Ye R."/>
            <person name="Li L."/>
            <person name="Wei W."/>
            <person name="Wang X."/>
            <person name="Wang C."/>
            <person name="Yang T."/>
            <person name="Huo Q."/>
            <person name="Li W."/>
            <person name="Guo W."/>
            <person name="Chen H."/>
            <person name="Zhou L."/>
            <person name="Ni X."/>
            <person name="Tian J."/>
            <person name="Zhou Y."/>
            <person name="Sheng Y."/>
            <person name="Liu T."/>
            <person name="Pan Y."/>
            <person name="Xia L."/>
            <person name="Li J."/>
            <person name="Zhao F."/>
            <person name="Cao W."/>
        </authorList>
    </citation>
    <scope>NUCLEOTIDE SEQUENCE</scope>
    <source>
        <strain evidence="1">Hyas-2018</strain>
    </source>
</reference>
<accession>A0ACB7SYB8</accession>
<dbReference type="Proteomes" id="UP000821845">
    <property type="component" value="Chromosome 2"/>
</dbReference>
<sequence>MTRQRAKAANGASQDTPIQLPSPANFWDPILYDHEEPSHMCLFRVDSDIKEIEQYRVPGMFVSAEEDDKTKVHALLLGPPGTPYEGGFFHFLIKCPPDYPQSPPRVRLMTTDAGRVRFGPSFYENGKVCLGLLGTSSDGIAWSPYQCLGNVLFTIKSLLTSENPVTEGSAFGVLPAYGTWLSDKICCNDALQHETIRVAVCDAVEECLRGTSACPQPLRDEILRHFPQFYREYEMAVRSRLHLTGSYMNDSTDGGVPVYQFETLLERLEALREKVKLIN</sequence>
<evidence type="ECO:0000313" key="2">
    <source>
        <dbReference type="Proteomes" id="UP000821845"/>
    </source>
</evidence>
<dbReference type="EMBL" id="CM023482">
    <property type="protein sequence ID" value="KAH6937644.1"/>
    <property type="molecule type" value="Genomic_DNA"/>
</dbReference>